<evidence type="ECO:0000313" key="1">
    <source>
        <dbReference type="EMBL" id="KIE45972.1"/>
    </source>
</evidence>
<reference evidence="1 2" key="1">
    <citation type="journal article" date="2015" name="Infect. Genet. Evol.">
        <title>Genomic sequences of six botulinum neurotoxin-producing strains representing three clostridial species illustrate the mobility and diversity of botulinum neurotoxin genes.</title>
        <authorList>
            <person name="Smith T.J."/>
            <person name="Hill K.K."/>
            <person name="Xie G."/>
            <person name="Foley B.T."/>
            <person name="Williamson C.H."/>
            <person name="Foster J.T."/>
            <person name="Johnson S.L."/>
            <person name="Chertkov O."/>
            <person name="Teshima H."/>
            <person name="Gibbons H.S."/>
            <person name="Johnsky L.A."/>
            <person name="Karavis M.A."/>
            <person name="Smith L.A."/>
        </authorList>
    </citation>
    <scope>NUCLEOTIDE SEQUENCE [LARGE SCALE GENOMIC DNA]</scope>
    <source>
        <strain evidence="1 2">CDC 2741</strain>
    </source>
</reference>
<protein>
    <submittedName>
        <fullName evidence="1">Uncharacterized protein</fullName>
    </submittedName>
</protein>
<dbReference type="AlphaFoldDB" id="A0A0C1QY96"/>
<name>A0A0C1QY96_9CLOT</name>
<proteinExistence type="predicted"/>
<accession>A0A0C1QY96</accession>
<dbReference type="Proteomes" id="UP000031366">
    <property type="component" value="Unassembled WGS sequence"/>
</dbReference>
<dbReference type="RefSeq" id="WP_039634270.1">
    <property type="nucleotide sequence ID" value="NZ_AYSO01000018.1"/>
</dbReference>
<organism evidence="1 2">
    <name type="scientific">Clostridium argentinense CDC 2741</name>
    <dbReference type="NCBI Taxonomy" id="1418104"/>
    <lineage>
        <taxon>Bacteria</taxon>
        <taxon>Bacillati</taxon>
        <taxon>Bacillota</taxon>
        <taxon>Clostridia</taxon>
        <taxon>Eubacteriales</taxon>
        <taxon>Clostridiaceae</taxon>
        <taxon>Clostridium</taxon>
    </lineage>
</organism>
<gene>
    <name evidence="1" type="ORF">U732_2105</name>
</gene>
<evidence type="ECO:0000313" key="2">
    <source>
        <dbReference type="Proteomes" id="UP000031366"/>
    </source>
</evidence>
<dbReference type="OrthoDB" id="1904749at2"/>
<comment type="caution">
    <text evidence="1">The sequence shown here is derived from an EMBL/GenBank/DDBJ whole genome shotgun (WGS) entry which is preliminary data.</text>
</comment>
<keyword evidence="2" id="KW-1185">Reference proteome</keyword>
<dbReference type="EMBL" id="AYSO01000018">
    <property type="protein sequence ID" value="KIE45972.1"/>
    <property type="molecule type" value="Genomic_DNA"/>
</dbReference>
<sequence length="146" mass="17067">MKIFKFRKEKNYKAHDKVIELDLDKEKEFRYITITNPIDSNRLYIISNIMLNNINKNNELYFYGYESNKGLEGSSKQGALDIKSKIHEGDNKDKLLLYKSKIYNHNNLSLLGEDYFIVLPGGTLSIEFSNYDKDLSVKVTVEEEEI</sequence>